<name>A0A1H2WWI8_9RHOB</name>
<gene>
    <name evidence="1" type="ORF">SAMN05444336_102523</name>
</gene>
<dbReference type="STRING" id="356660.SAMN05444336_102523"/>
<dbReference type="Proteomes" id="UP000199118">
    <property type="component" value="Unassembled WGS sequence"/>
</dbReference>
<keyword evidence="2" id="KW-1185">Reference proteome</keyword>
<proteinExistence type="predicted"/>
<reference evidence="1 2" key="1">
    <citation type="submission" date="2016-10" db="EMBL/GenBank/DDBJ databases">
        <authorList>
            <person name="de Groot N.N."/>
        </authorList>
    </citation>
    <scope>NUCLEOTIDE SEQUENCE [LARGE SCALE GENOMIC DNA]</scope>
    <source>
        <strain evidence="1 2">DSM 17890</strain>
    </source>
</reference>
<evidence type="ECO:0000313" key="1">
    <source>
        <dbReference type="EMBL" id="SDW84972.1"/>
    </source>
</evidence>
<dbReference type="AlphaFoldDB" id="A0A1H2WWI8"/>
<organism evidence="1 2">
    <name type="scientific">Albimonas donghaensis</name>
    <dbReference type="NCBI Taxonomy" id="356660"/>
    <lineage>
        <taxon>Bacteria</taxon>
        <taxon>Pseudomonadati</taxon>
        <taxon>Pseudomonadota</taxon>
        <taxon>Alphaproteobacteria</taxon>
        <taxon>Rhodobacterales</taxon>
        <taxon>Paracoccaceae</taxon>
        <taxon>Albimonas</taxon>
    </lineage>
</organism>
<protein>
    <submittedName>
        <fullName evidence="1">Uncharacterized protein</fullName>
    </submittedName>
</protein>
<dbReference type="RefSeq" id="WP_092680753.1">
    <property type="nucleotide sequence ID" value="NZ_FNMZ01000002.1"/>
</dbReference>
<evidence type="ECO:0000313" key="2">
    <source>
        <dbReference type="Proteomes" id="UP000199118"/>
    </source>
</evidence>
<sequence>MAEIWSKGEYRLTNAVYEAAVARRKEGRPAPRHDIVARCKRDTGRRAEGSVLAQLGALSAARKALGMEVLPEFPPLAHYPRKLFAYLQAR</sequence>
<accession>A0A1H2WWI8</accession>
<dbReference type="EMBL" id="FNMZ01000002">
    <property type="protein sequence ID" value="SDW84972.1"/>
    <property type="molecule type" value="Genomic_DNA"/>
</dbReference>